<gene>
    <name evidence="9" type="ORF">M406DRAFT_73520</name>
</gene>
<dbReference type="InterPro" id="IPR035396">
    <property type="entry name" value="Bac_rhamnosid6H"/>
</dbReference>
<protein>
    <recommendedName>
        <fullName evidence="2">alpha-L-rhamnosidase</fullName>
        <ecNumber evidence="2">3.2.1.40</ecNumber>
    </recommendedName>
</protein>
<dbReference type="Gene3D" id="1.50.10.10">
    <property type="match status" value="1"/>
</dbReference>
<evidence type="ECO:0000259" key="7">
    <source>
        <dbReference type="Pfam" id="PF17389"/>
    </source>
</evidence>
<proteinExistence type="predicted"/>
<dbReference type="Gene3D" id="2.60.420.10">
    <property type="entry name" value="Maltose phosphorylase, domain 3"/>
    <property type="match status" value="1"/>
</dbReference>
<dbReference type="GO" id="GO:0030596">
    <property type="term" value="F:alpha-L-rhamnosidase activity"/>
    <property type="evidence" value="ECO:0007669"/>
    <property type="project" value="UniProtKB-EC"/>
</dbReference>
<evidence type="ECO:0000259" key="6">
    <source>
        <dbReference type="Pfam" id="PF08531"/>
    </source>
</evidence>
<dbReference type="Pfam" id="PF05592">
    <property type="entry name" value="Bac_rhamnosid"/>
    <property type="match status" value="1"/>
</dbReference>
<dbReference type="GeneID" id="63842757"/>
<reference evidence="9" key="1">
    <citation type="journal article" date="2020" name="Phytopathology">
        <title>Genome sequence of the chestnut blight fungus Cryphonectria parasitica EP155: A fundamental resource for an archetypical invasive plant pathogen.</title>
        <authorList>
            <person name="Crouch J.A."/>
            <person name="Dawe A."/>
            <person name="Aerts A."/>
            <person name="Barry K."/>
            <person name="Churchill A.C.L."/>
            <person name="Grimwood J."/>
            <person name="Hillman B."/>
            <person name="Milgroom M.G."/>
            <person name="Pangilinan J."/>
            <person name="Smith M."/>
            <person name="Salamov A."/>
            <person name="Schmutz J."/>
            <person name="Yadav J."/>
            <person name="Grigoriev I.V."/>
            <person name="Nuss D."/>
        </authorList>
    </citation>
    <scope>NUCLEOTIDE SEQUENCE</scope>
    <source>
        <strain evidence="9">EP155</strain>
    </source>
</reference>
<dbReference type="EC" id="3.2.1.40" evidence="2"/>
<dbReference type="PANTHER" id="PTHR33307">
    <property type="entry name" value="ALPHA-RHAMNOSIDASE (EUROFUNG)"/>
    <property type="match status" value="1"/>
</dbReference>
<dbReference type="InterPro" id="IPR016007">
    <property type="entry name" value="Alpha_rhamnosid"/>
</dbReference>
<keyword evidence="3 9" id="KW-0378">Hydrolase</keyword>
<dbReference type="InterPro" id="IPR013737">
    <property type="entry name" value="Bac_rhamnosid_N"/>
</dbReference>
<name>A0A9P5CKK7_CRYP1</name>
<accession>A0A9P5CKK7</accession>
<dbReference type="EMBL" id="MU032352">
    <property type="protein sequence ID" value="KAF3761076.1"/>
    <property type="molecule type" value="Genomic_DNA"/>
</dbReference>
<dbReference type="Proteomes" id="UP000803844">
    <property type="component" value="Unassembled WGS sequence"/>
</dbReference>
<keyword evidence="10" id="KW-1185">Reference proteome</keyword>
<dbReference type="Pfam" id="PF25788">
    <property type="entry name" value="Ig_Rha78A_N"/>
    <property type="match status" value="1"/>
</dbReference>
<evidence type="ECO:0000256" key="4">
    <source>
        <dbReference type="SAM" id="MobiDB-lite"/>
    </source>
</evidence>
<comment type="caution">
    <text evidence="9">The sequence shown here is derived from an EMBL/GenBank/DDBJ whole genome shotgun (WGS) entry which is preliminary data.</text>
</comment>
<feature type="domain" description="Alpha-L-rhamnosidase C-terminal" evidence="8">
    <location>
        <begin position="854"/>
        <end position="900"/>
    </location>
</feature>
<dbReference type="PANTHER" id="PTHR33307:SF6">
    <property type="entry name" value="ALPHA-RHAMNOSIDASE (EUROFUNG)-RELATED"/>
    <property type="match status" value="1"/>
</dbReference>
<dbReference type="InterPro" id="IPR012341">
    <property type="entry name" value="6hp_glycosidase-like_sf"/>
</dbReference>
<dbReference type="InterPro" id="IPR008902">
    <property type="entry name" value="Rhamnosid_concanavalin"/>
</dbReference>
<feature type="domain" description="Alpha-L-rhamnosidase concanavalin-like" evidence="5">
    <location>
        <begin position="388"/>
        <end position="495"/>
    </location>
</feature>
<evidence type="ECO:0000259" key="8">
    <source>
        <dbReference type="Pfam" id="PF17390"/>
    </source>
</evidence>
<dbReference type="Pfam" id="PF08531">
    <property type="entry name" value="Bac_rhamnosid_N"/>
    <property type="match status" value="1"/>
</dbReference>
<organism evidence="9 10">
    <name type="scientific">Cryphonectria parasitica (strain ATCC 38755 / EP155)</name>
    <dbReference type="NCBI Taxonomy" id="660469"/>
    <lineage>
        <taxon>Eukaryota</taxon>
        <taxon>Fungi</taxon>
        <taxon>Dikarya</taxon>
        <taxon>Ascomycota</taxon>
        <taxon>Pezizomycotina</taxon>
        <taxon>Sordariomycetes</taxon>
        <taxon>Sordariomycetidae</taxon>
        <taxon>Diaporthales</taxon>
        <taxon>Cryphonectriaceae</taxon>
        <taxon>Cryphonectria-Endothia species complex</taxon>
        <taxon>Cryphonectria</taxon>
    </lineage>
</organism>
<sequence length="972" mass="107822">MLEQLFVAADVRFEHHPDGFGIGTGLPRISWRYSSDGSGPRGNWLQRSYISEVQRLVSKAGGWELDGPLRTHVVSDQTIMAPWCGPELQSRQMALVRVIGANTASDFSPADERRLEQIFSSPTTLDLAEMMRRWTARFDNQEHAATAFSGWTPVEVGLLKASDWKARFITSTDPPPQDDSTPHHPMVYLKDFHCDLGDDYTHARLYISALGLYEVYINGQRVGDQHMTPGWTSYHHRLQYQTYDLTSLVHSGNNTIAVEVAEGWYAGRLLWVPGLRNLYGDTPAFIAQIEIHRDGGSIEQIVSDESWVCRTSPRQAASIYDGEVYDARAYMSPPGGGDHRRRRSSSSSSSNWKKTRVLDFDFDEVQLVSTDAPPVAITQHVSPTRVFKSPSGKTLVDFGQNLVGRVEVRGLQRPEGHTLTIRHAEVLEHDELCTRPLRDAKAVDTYIFSGAEDPDRMCHVPAFTFHGFRYIELDGWSLDDDDGPPSAQNITALVVGSHMPRTGYFSCSDDMVNKLHQNVSWGMRGNFLSVPTDCPQRDERLGWTGDIQAFAPTALFLYSSVGFLSNWLIDLSIDQATAGGCVPVVIPDVLRGRSAPNDEPVAVWDDAAILVPWAVYRWSGDVGVLHRQLASMKAHLHGSIRRGADGLWDDSLFQFGDWLDPNAPPDQADLARTDGTLVADAYLVHVTDVMAHVSVALGNAADARSYQAEFERLKTAFADKYISKKGLVVSDSQTGLSLVISFGLLADKAQLRAAGDRLERLVRQSKFKVSTGFAGTPLVLHALTRTGHVDLAYEMLLCKDCPSWLYPVTMGATTIWERWDSMLPDGTVNPGSMTSFNHYALGSVADWLHTVVGGIQPLEAGWKTFMVRPRLGGSDKLTRCEVAFDSPYGKVGCSWSVEEEGKGEEAEEETKERARARTRTRAEAAVVGGDRLFKMKVQIPPNCRALVVLPGQEENQGEWKGCGRYEIGCELK</sequence>
<dbReference type="InterPro" id="IPR035398">
    <property type="entry name" value="Bac_rhamnosid_C"/>
</dbReference>
<feature type="domain" description="Alpha-L-rhamnosidase six-hairpin glycosidase" evidence="7">
    <location>
        <begin position="501"/>
        <end position="852"/>
    </location>
</feature>
<dbReference type="PIRSF" id="PIRSF010631">
    <property type="entry name" value="A-rhamnsds"/>
    <property type="match status" value="1"/>
</dbReference>
<dbReference type="RefSeq" id="XP_040772055.1">
    <property type="nucleotide sequence ID" value="XM_040925628.1"/>
</dbReference>
<dbReference type="SUPFAM" id="SSF49785">
    <property type="entry name" value="Galactose-binding domain-like"/>
    <property type="match status" value="1"/>
</dbReference>
<evidence type="ECO:0000256" key="1">
    <source>
        <dbReference type="ARBA" id="ARBA00001445"/>
    </source>
</evidence>
<dbReference type="Pfam" id="PF17389">
    <property type="entry name" value="Bac_rhamnosid6H"/>
    <property type="match status" value="1"/>
</dbReference>
<dbReference type="OrthoDB" id="10036721at2759"/>
<dbReference type="InterPro" id="IPR008928">
    <property type="entry name" value="6-hairpin_glycosidase_sf"/>
</dbReference>
<dbReference type="AlphaFoldDB" id="A0A9P5CKK7"/>
<evidence type="ECO:0000256" key="2">
    <source>
        <dbReference type="ARBA" id="ARBA00012652"/>
    </source>
</evidence>
<evidence type="ECO:0000313" key="9">
    <source>
        <dbReference type="EMBL" id="KAF3761076.1"/>
    </source>
</evidence>
<feature type="domain" description="Bacterial alpha-L-rhamnosidase N-terminal" evidence="6">
    <location>
        <begin position="201"/>
        <end position="379"/>
    </location>
</feature>
<dbReference type="InterPro" id="IPR008979">
    <property type="entry name" value="Galactose-bd-like_sf"/>
</dbReference>
<dbReference type="SUPFAM" id="SSF48208">
    <property type="entry name" value="Six-hairpin glycosidases"/>
    <property type="match status" value="1"/>
</dbReference>
<dbReference type="GO" id="GO:0005975">
    <property type="term" value="P:carbohydrate metabolic process"/>
    <property type="evidence" value="ECO:0007669"/>
    <property type="project" value="InterPro"/>
</dbReference>
<comment type="catalytic activity">
    <reaction evidence="1">
        <text>Hydrolysis of terminal non-reducing alpha-L-rhamnose residues in alpha-L-rhamnosides.</text>
        <dbReference type="EC" id="3.2.1.40"/>
    </reaction>
</comment>
<dbReference type="Pfam" id="PF17390">
    <property type="entry name" value="Bac_rhamnosid_C"/>
    <property type="match status" value="1"/>
</dbReference>
<feature type="region of interest" description="Disordered" evidence="4">
    <location>
        <begin position="330"/>
        <end position="349"/>
    </location>
</feature>
<evidence type="ECO:0000313" key="10">
    <source>
        <dbReference type="Proteomes" id="UP000803844"/>
    </source>
</evidence>
<evidence type="ECO:0000256" key="3">
    <source>
        <dbReference type="ARBA" id="ARBA00022801"/>
    </source>
</evidence>
<evidence type="ECO:0000259" key="5">
    <source>
        <dbReference type="Pfam" id="PF05592"/>
    </source>
</evidence>
<dbReference type="Gene3D" id="2.60.120.260">
    <property type="entry name" value="Galactose-binding domain-like"/>
    <property type="match status" value="2"/>
</dbReference>